<dbReference type="KEGG" id="crq:GCK72_008945"/>
<proteinExistence type="predicted"/>
<dbReference type="RefSeq" id="XP_003099465.2">
    <property type="nucleotide sequence ID" value="XM_003099417.2"/>
</dbReference>
<dbReference type="AlphaFoldDB" id="A0A6A5H1M2"/>
<feature type="region of interest" description="Disordered" evidence="1">
    <location>
        <begin position="43"/>
        <end position="62"/>
    </location>
</feature>
<keyword evidence="2" id="KW-0812">Transmembrane</keyword>
<organism evidence="3 4">
    <name type="scientific">Caenorhabditis remanei</name>
    <name type="common">Caenorhabditis vulgaris</name>
    <dbReference type="NCBI Taxonomy" id="31234"/>
    <lineage>
        <taxon>Eukaryota</taxon>
        <taxon>Metazoa</taxon>
        <taxon>Ecdysozoa</taxon>
        <taxon>Nematoda</taxon>
        <taxon>Chromadorea</taxon>
        <taxon>Rhabditida</taxon>
        <taxon>Rhabditina</taxon>
        <taxon>Rhabditomorpha</taxon>
        <taxon>Rhabditoidea</taxon>
        <taxon>Rhabditidae</taxon>
        <taxon>Peloderinae</taxon>
        <taxon>Caenorhabditis</taxon>
    </lineage>
</organism>
<keyword evidence="2" id="KW-1133">Transmembrane helix</keyword>
<dbReference type="GeneID" id="9805404"/>
<dbReference type="Proteomes" id="UP000483820">
    <property type="component" value="Chromosome III"/>
</dbReference>
<dbReference type="EMBL" id="WUAV01000003">
    <property type="protein sequence ID" value="KAF1760696.1"/>
    <property type="molecule type" value="Genomic_DNA"/>
</dbReference>
<keyword evidence="2" id="KW-0472">Membrane</keyword>
<feature type="transmembrane region" description="Helical" evidence="2">
    <location>
        <begin position="207"/>
        <end position="227"/>
    </location>
</feature>
<evidence type="ECO:0000256" key="2">
    <source>
        <dbReference type="SAM" id="Phobius"/>
    </source>
</evidence>
<gene>
    <name evidence="3" type="ORF">GCK72_008945</name>
</gene>
<feature type="transmembrane region" description="Helical" evidence="2">
    <location>
        <begin position="107"/>
        <end position="129"/>
    </location>
</feature>
<evidence type="ECO:0000256" key="1">
    <source>
        <dbReference type="SAM" id="MobiDB-lite"/>
    </source>
</evidence>
<protein>
    <submittedName>
        <fullName evidence="3">Uncharacterized protein</fullName>
    </submittedName>
</protein>
<sequence length="230" mass="26725">MSYIKSDFERYLDGELVGDPVALERVKRQINAGRKNTLKVIEINEDDEEEEEEEEEDVDDFGEEDRYFEETRMQMAEQTRILQHRKEMEVMRALLVKVKLGECSFHISAVFLVWFASSIIAAASPFLITTYASKDSVLHQLWPYTTVITCSLLIVIGGFHLKNKYEFKCALQNDEVYISEDDIPEYDHRTIAQMNFRIDELKGDYTLFNRICAFLAICLVGMLISMARGY</sequence>
<accession>A0A6A5H1M2</accession>
<name>A0A6A5H1M2_CAERE</name>
<feature type="transmembrane region" description="Helical" evidence="2">
    <location>
        <begin position="141"/>
        <end position="161"/>
    </location>
</feature>
<evidence type="ECO:0000313" key="4">
    <source>
        <dbReference type="Proteomes" id="UP000483820"/>
    </source>
</evidence>
<dbReference type="CTD" id="9805404"/>
<evidence type="ECO:0000313" key="3">
    <source>
        <dbReference type="EMBL" id="KAF1760696.1"/>
    </source>
</evidence>
<comment type="caution">
    <text evidence="3">The sequence shown here is derived from an EMBL/GenBank/DDBJ whole genome shotgun (WGS) entry which is preliminary data.</text>
</comment>
<reference evidence="3 4" key="1">
    <citation type="submission" date="2019-12" db="EMBL/GenBank/DDBJ databases">
        <title>Chromosome-level assembly of the Caenorhabditis remanei genome.</title>
        <authorList>
            <person name="Teterina A.A."/>
            <person name="Willis J.H."/>
            <person name="Phillips P.C."/>
        </authorList>
    </citation>
    <scope>NUCLEOTIDE SEQUENCE [LARGE SCALE GENOMIC DNA]</scope>
    <source>
        <strain evidence="3 4">PX506</strain>
        <tissue evidence="3">Whole organism</tissue>
    </source>
</reference>